<name>A0AAV7R1M0_PLEWA</name>
<evidence type="ECO:0000313" key="1">
    <source>
        <dbReference type="EMBL" id="KAJ1144515.1"/>
    </source>
</evidence>
<proteinExistence type="predicted"/>
<reference evidence="1" key="1">
    <citation type="journal article" date="2022" name="bioRxiv">
        <title>Sequencing and chromosome-scale assembly of the giantPleurodeles waltlgenome.</title>
        <authorList>
            <person name="Brown T."/>
            <person name="Elewa A."/>
            <person name="Iarovenko S."/>
            <person name="Subramanian E."/>
            <person name="Araus A.J."/>
            <person name="Petzold A."/>
            <person name="Susuki M."/>
            <person name="Suzuki K.-i.T."/>
            <person name="Hayashi T."/>
            <person name="Toyoda A."/>
            <person name="Oliveira C."/>
            <person name="Osipova E."/>
            <person name="Leigh N.D."/>
            <person name="Simon A."/>
            <person name="Yun M.H."/>
        </authorList>
    </citation>
    <scope>NUCLEOTIDE SEQUENCE</scope>
    <source>
        <strain evidence="1">20211129_DDA</strain>
        <tissue evidence="1">Liver</tissue>
    </source>
</reference>
<dbReference type="AlphaFoldDB" id="A0AAV7R1M0"/>
<organism evidence="1 2">
    <name type="scientific">Pleurodeles waltl</name>
    <name type="common">Iberian ribbed newt</name>
    <dbReference type="NCBI Taxonomy" id="8319"/>
    <lineage>
        <taxon>Eukaryota</taxon>
        <taxon>Metazoa</taxon>
        <taxon>Chordata</taxon>
        <taxon>Craniata</taxon>
        <taxon>Vertebrata</taxon>
        <taxon>Euteleostomi</taxon>
        <taxon>Amphibia</taxon>
        <taxon>Batrachia</taxon>
        <taxon>Caudata</taxon>
        <taxon>Salamandroidea</taxon>
        <taxon>Salamandridae</taxon>
        <taxon>Pleurodelinae</taxon>
        <taxon>Pleurodeles</taxon>
    </lineage>
</organism>
<gene>
    <name evidence="1" type="ORF">NDU88_010813</name>
</gene>
<accession>A0AAV7R1M0</accession>
<dbReference type="EMBL" id="JANPWB010000010">
    <property type="protein sequence ID" value="KAJ1144515.1"/>
    <property type="molecule type" value="Genomic_DNA"/>
</dbReference>
<evidence type="ECO:0000313" key="2">
    <source>
        <dbReference type="Proteomes" id="UP001066276"/>
    </source>
</evidence>
<protein>
    <submittedName>
        <fullName evidence="1">Uncharacterized protein</fullName>
    </submittedName>
</protein>
<dbReference type="Proteomes" id="UP001066276">
    <property type="component" value="Chromosome 6"/>
</dbReference>
<sequence>MNLRLNRFNAIRYVASNKSSARNGTACWAMACLIEIETESLETPPMNIHAQKPSTHMVVKCLLPGTYPTAAIPEVTGTMSGMALDTFPQIFTSPLVFSALLELPGSTCGQKKKENIVLS</sequence>
<comment type="caution">
    <text evidence="1">The sequence shown here is derived from an EMBL/GenBank/DDBJ whole genome shotgun (WGS) entry which is preliminary data.</text>
</comment>
<keyword evidence="2" id="KW-1185">Reference proteome</keyword>